<gene>
    <name evidence="1" type="ORF">RPERSI_LOCUS28652</name>
</gene>
<feature type="non-terminal residue" evidence="1">
    <location>
        <position position="1"/>
    </location>
</feature>
<evidence type="ECO:0000313" key="2">
    <source>
        <dbReference type="Proteomes" id="UP000789920"/>
    </source>
</evidence>
<comment type="caution">
    <text evidence="1">The sequence shown here is derived from an EMBL/GenBank/DDBJ whole genome shotgun (WGS) entry which is preliminary data.</text>
</comment>
<proteinExistence type="predicted"/>
<dbReference type="EMBL" id="CAJVQC010105187">
    <property type="protein sequence ID" value="CAG8832958.1"/>
    <property type="molecule type" value="Genomic_DNA"/>
</dbReference>
<name>A0ACA9S9X7_9GLOM</name>
<protein>
    <submittedName>
        <fullName evidence="1">313_t:CDS:1</fullName>
    </submittedName>
</protein>
<dbReference type="Proteomes" id="UP000789920">
    <property type="component" value="Unassembled WGS sequence"/>
</dbReference>
<keyword evidence="2" id="KW-1185">Reference proteome</keyword>
<reference evidence="1" key="1">
    <citation type="submission" date="2021-06" db="EMBL/GenBank/DDBJ databases">
        <authorList>
            <person name="Kallberg Y."/>
            <person name="Tangrot J."/>
            <person name="Rosling A."/>
        </authorList>
    </citation>
    <scope>NUCLEOTIDE SEQUENCE</scope>
    <source>
        <strain evidence="1">MA461A</strain>
    </source>
</reference>
<sequence length="130" mass="14734">DFPLSEDATYLASTGSEGFDRLELKGTLMNDALSFYASKHKDGSWKTRKTNDYIVEAFSTTPGGWSKFVHSTFRNLHNDISTTLPIGEIFSYNAQRTVWVAKDGQQLVNLPSRNASLDYWNLNNPTYKPF</sequence>
<evidence type="ECO:0000313" key="1">
    <source>
        <dbReference type="EMBL" id="CAG8832958.1"/>
    </source>
</evidence>
<accession>A0ACA9S9X7</accession>
<organism evidence="1 2">
    <name type="scientific">Racocetra persica</name>
    <dbReference type="NCBI Taxonomy" id="160502"/>
    <lineage>
        <taxon>Eukaryota</taxon>
        <taxon>Fungi</taxon>
        <taxon>Fungi incertae sedis</taxon>
        <taxon>Mucoromycota</taxon>
        <taxon>Glomeromycotina</taxon>
        <taxon>Glomeromycetes</taxon>
        <taxon>Diversisporales</taxon>
        <taxon>Gigasporaceae</taxon>
        <taxon>Racocetra</taxon>
    </lineage>
</organism>